<keyword evidence="1" id="KW-1133">Transmembrane helix</keyword>
<evidence type="ECO:0000256" key="1">
    <source>
        <dbReference type="SAM" id="Phobius"/>
    </source>
</evidence>
<reference evidence="2 3" key="1">
    <citation type="submission" date="2020-09" db="EMBL/GenBank/DDBJ databases">
        <title>Novel species of Mucilaginibacter isolated from a glacier on the Tibetan Plateau.</title>
        <authorList>
            <person name="Liu Q."/>
            <person name="Xin Y.-H."/>
        </authorList>
    </citation>
    <scope>NUCLEOTIDE SEQUENCE [LARGE SCALE GENOMIC DNA]</scope>
    <source>
        <strain evidence="2 3">ZT4R22</strain>
    </source>
</reference>
<organism evidence="2 3">
    <name type="scientific">Mucilaginibacter pankratovii</name>
    <dbReference type="NCBI Taxonomy" id="2772110"/>
    <lineage>
        <taxon>Bacteria</taxon>
        <taxon>Pseudomonadati</taxon>
        <taxon>Bacteroidota</taxon>
        <taxon>Sphingobacteriia</taxon>
        <taxon>Sphingobacteriales</taxon>
        <taxon>Sphingobacteriaceae</taxon>
        <taxon>Mucilaginibacter</taxon>
    </lineage>
</organism>
<dbReference type="Proteomes" id="UP000606600">
    <property type="component" value="Unassembled WGS sequence"/>
</dbReference>
<keyword evidence="3" id="KW-1185">Reference proteome</keyword>
<dbReference type="EMBL" id="JACWMY010000015">
    <property type="protein sequence ID" value="MBD1366952.1"/>
    <property type="molecule type" value="Genomic_DNA"/>
</dbReference>
<feature type="transmembrane region" description="Helical" evidence="1">
    <location>
        <begin position="132"/>
        <end position="153"/>
    </location>
</feature>
<sequence>MEPFDEVKNLWQQNTAQAADASLLQQQDVTGIIKQRVKKEKENIAGYFWLSLTFHIIIYSFSSYLLIKYWGDTQITVLTAVGVLLYIPLTIILMRKFKALYQPAAAADDNIRTYVGKQYKTLSEFFSFKKRFDVASVPLTSVILTGILFKLYVTGGIAAHLPAAWASCLAMLFIYGLAAWAENKKHFTNPLKRLRFLLEDMESNA</sequence>
<gene>
    <name evidence="2" type="ORF">IDJ77_24290</name>
</gene>
<dbReference type="RefSeq" id="WP_191191584.1">
    <property type="nucleotide sequence ID" value="NZ_JACWMY010000015.1"/>
</dbReference>
<keyword evidence="1" id="KW-0812">Transmembrane</keyword>
<protein>
    <submittedName>
        <fullName evidence="2">Uncharacterized protein</fullName>
    </submittedName>
</protein>
<evidence type="ECO:0000313" key="3">
    <source>
        <dbReference type="Proteomes" id="UP000606600"/>
    </source>
</evidence>
<feature type="transmembrane region" description="Helical" evidence="1">
    <location>
        <begin position="159"/>
        <end position="181"/>
    </location>
</feature>
<evidence type="ECO:0000313" key="2">
    <source>
        <dbReference type="EMBL" id="MBD1366952.1"/>
    </source>
</evidence>
<feature type="transmembrane region" description="Helical" evidence="1">
    <location>
        <begin position="44"/>
        <end position="67"/>
    </location>
</feature>
<comment type="caution">
    <text evidence="2">The sequence shown here is derived from an EMBL/GenBank/DDBJ whole genome shotgun (WGS) entry which is preliminary data.</text>
</comment>
<name>A0ABR7WZ88_9SPHI</name>
<accession>A0ABR7WZ88</accession>
<keyword evidence="1" id="KW-0472">Membrane</keyword>
<proteinExistence type="predicted"/>
<feature type="transmembrane region" description="Helical" evidence="1">
    <location>
        <begin position="73"/>
        <end position="94"/>
    </location>
</feature>